<dbReference type="InterPro" id="IPR011250">
    <property type="entry name" value="OMP/PagP_B-barrel"/>
</dbReference>
<evidence type="ECO:0000313" key="4">
    <source>
        <dbReference type="EMBL" id="AAZ26257.1"/>
    </source>
</evidence>
<evidence type="ECO:0000256" key="1">
    <source>
        <dbReference type="ARBA" id="ARBA00022729"/>
    </source>
</evidence>
<dbReference type="Pfam" id="PF13505">
    <property type="entry name" value="OMP_b-brl"/>
    <property type="match status" value="1"/>
</dbReference>
<keyword evidence="1 2" id="KW-0732">Signal</keyword>
<protein>
    <submittedName>
        <fullName evidence="4">Putative outer membrane protein</fullName>
    </submittedName>
</protein>
<organism evidence="4 5">
    <name type="scientific">Colwellia psychrerythraea (strain 34H / ATCC BAA-681)</name>
    <name type="common">Vibrio psychroerythus</name>
    <dbReference type="NCBI Taxonomy" id="167879"/>
    <lineage>
        <taxon>Bacteria</taxon>
        <taxon>Pseudomonadati</taxon>
        <taxon>Pseudomonadota</taxon>
        <taxon>Gammaproteobacteria</taxon>
        <taxon>Alteromonadales</taxon>
        <taxon>Colwelliaceae</taxon>
        <taxon>Colwellia</taxon>
    </lineage>
</organism>
<sequence length="175" mass="18602">MKSLKNIVLKSILAASLAVSATQASADGFYIGAGIYSPETEYEAIQDSDTTPAFFVGYQFIDTNIFMFSAELGYYDLGSVGNNGAKIDSDALSLSAVAYLPIGPIFEVYAKAGVAQTNIDYSVDGTTTDLGGTEGFGGIGASLDILDTFDFYVEYLVFDTEVKTESLGVGVRFDF</sequence>
<accession>Q47V76</accession>
<evidence type="ECO:0000313" key="5">
    <source>
        <dbReference type="Proteomes" id="UP000000547"/>
    </source>
</evidence>
<dbReference type="AlphaFoldDB" id="Q47V76"/>
<proteinExistence type="predicted"/>
<name>Q47V76_COLP3</name>
<feature type="signal peptide" evidence="2">
    <location>
        <begin position="1"/>
        <end position="26"/>
    </location>
</feature>
<feature type="domain" description="Outer membrane protein beta-barrel" evidence="3">
    <location>
        <begin position="13"/>
        <end position="175"/>
    </location>
</feature>
<gene>
    <name evidence="4" type="ordered locus">CPS_4651</name>
</gene>
<dbReference type="Gene3D" id="2.40.160.20">
    <property type="match status" value="1"/>
</dbReference>
<dbReference type="Proteomes" id="UP000000547">
    <property type="component" value="Chromosome"/>
</dbReference>
<dbReference type="KEGG" id="cps:CPS_4651"/>
<dbReference type="InterPro" id="IPR027385">
    <property type="entry name" value="Beta-barrel_OMP"/>
</dbReference>
<evidence type="ECO:0000259" key="3">
    <source>
        <dbReference type="Pfam" id="PF13505"/>
    </source>
</evidence>
<reference evidence="4" key="1">
    <citation type="journal article" date="2005" name="Proc. Natl. Acad. Sci. U.S.A.">
        <title>The psychrophilic lifestyle as revealed by the genome sequence of Colwellia psychrerythraea 34H through genomic and proteomic analyses.</title>
        <authorList>
            <person name="Methe B.A."/>
            <person name="Nelson K.E."/>
            <person name="Deming J.W."/>
            <person name="Momen B."/>
            <person name="Melamud E."/>
            <person name="Zhang X."/>
            <person name="Moult J."/>
            <person name="Madupu R."/>
            <person name="Nelson W.C."/>
            <person name="Dodson R.J."/>
            <person name="Brinkac L.M."/>
            <person name="Daugherty S.C."/>
            <person name="Durkin A.S."/>
            <person name="DeBoy R.T."/>
            <person name="Kolonay J.F."/>
            <person name="Sullivan S.A."/>
            <person name="Zhou L."/>
            <person name="Davidsen T.M."/>
            <person name="Wu M."/>
            <person name="Huston A.L."/>
            <person name="Lewis M."/>
            <person name="Weaver B."/>
            <person name="Weidman J.F."/>
            <person name="Khouri H."/>
            <person name="Utterback T.R."/>
            <person name="Feldblyum T.V."/>
            <person name="Fraser C.M."/>
        </authorList>
    </citation>
    <scope>NUCLEOTIDE SEQUENCE [LARGE SCALE GENOMIC DNA]</scope>
    <source>
        <strain evidence="4">34H</strain>
    </source>
</reference>
<dbReference type="EMBL" id="CP000083">
    <property type="protein sequence ID" value="AAZ26257.1"/>
    <property type="molecule type" value="Genomic_DNA"/>
</dbReference>
<dbReference type="HOGENOM" id="CLU_1592174_0_0_6"/>
<dbReference type="RefSeq" id="WP_011045377.1">
    <property type="nucleotide sequence ID" value="NC_003910.7"/>
</dbReference>
<evidence type="ECO:0000256" key="2">
    <source>
        <dbReference type="SAM" id="SignalP"/>
    </source>
</evidence>
<feature type="chain" id="PRO_5004233900" evidence="2">
    <location>
        <begin position="27"/>
        <end position="175"/>
    </location>
</feature>
<dbReference type="SUPFAM" id="SSF56925">
    <property type="entry name" value="OMPA-like"/>
    <property type="match status" value="1"/>
</dbReference>